<keyword evidence="4" id="KW-1185">Reference proteome</keyword>
<dbReference type="EMBL" id="BAABME010021657">
    <property type="protein sequence ID" value="GAA0163871.1"/>
    <property type="molecule type" value="Genomic_DNA"/>
</dbReference>
<dbReference type="SUPFAM" id="SSF46565">
    <property type="entry name" value="Chaperone J-domain"/>
    <property type="match status" value="1"/>
</dbReference>
<reference evidence="3 4" key="1">
    <citation type="submission" date="2024-01" db="EMBL/GenBank/DDBJ databases">
        <title>The complete chloroplast genome sequence of Lithospermum erythrorhizon: insights into the phylogenetic relationship among Boraginaceae species and the maternal lineages of purple gromwells.</title>
        <authorList>
            <person name="Okada T."/>
            <person name="Watanabe K."/>
        </authorList>
    </citation>
    <scope>NUCLEOTIDE SEQUENCE [LARGE SCALE GENOMIC DNA]</scope>
</reference>
<dbReference type="Pfam" id="PF13370">
    <property type="entry name" value="Fer4_13"/>
    <property type="match status" value="1"/>
</dbReference>
<sequence>MKYPPTLTKISKIIEFGLFFNLICTLTIINNISEKMAVSVSLMQTFTVPNPKQLGPWLLSNNQTLSSCRRKLIAVRCAREAKEREGESGNYYELLGVSGSSSAQQIKDAYRKLQKIHHPDIAGQEGHELTLMLNKAYEVLMSEDLRRGYDTSIGYTRFCFDKETTNLSFSSWNGPLRSEALFVDENTCVGCQECVHHASKTFVMDETLGCARVRVQFGDDDTTLTAAVDSCPVNCIHWVKTEEVEVLEYLMQPRPKEGYGIFGHGWERPKNVFMAAKSFNNQTKNSKSNAHRHQMEETPAQAQARADASKTMHRQSFSTNWTWLIKNFFRK</sequence>
<dbReference type="InterPro" id="IPR036869">
    <property type="entry name" value="J_dom_sf"/>
</dbReference>
<dbReference type="AlphaFoldDB" id="A0AAV3QL22"/>
<keyword evidence="1" id="KW-0812">Transmembrane</keyword>
<name>A0AAV3QL22_LITER</name>
<dbReference type="SMART" id="SM00271">
    <property type="entry name" value="DnaJ"/>
    <property type="match status" value="1"/>
</dbReference>
<evidence type="ECO:0000256" key="1">
    <source>
        <dbReference type="SAM" id="Phobius"/>
    </source>
</evidence>
<dbReference type="Proteomes" id="UP001454036">
    <property type="component" value="Unassembled WGS sequence"/>
</dbReference>
<evidence type="ECO:0000259" key="2">
    <source>
        <dbReference type="PROSITE" id="PS50076"/>
    </source>
</evidence>
<feature type="transmembrane region" description="Helical" evidence="1">
    <location>
        <begin position="12"/>
        <end position="32"/>
    </location>
</feature>
<dbReference type="PANTHER" id="PTHR45295:SF4">
    <property type="entry name" value="OS06G0474800 PROTEIN"/>
    <property type="match status" value="1"/>
</dbReference>
<dbReference type="InterPro" id="IPR001623">
    <property type="entry name" value="DnaJ_domain"/>
</dbReference>
<dbReference type="Gene3D" id="3.30.70.20">
    <property type="match status" value="1"/>
</dbReference>
<organism evidence="3 4">
    <name type="scientific">Lithospermum erythrorhizon</name>
    <name type="common">Purple gromwell</name>
    <name type="synonym">Lithospermum officinale var. erythrorhizon</name>
    <dbReference type="NCBI Taxonomy" id="34254"/>
    <lineage>
        <taxon>Eukaryota</taxon>
        <taxon>Viridiplantae</taxon>
        <taxon>Streptophyta</taxon>
        <taxon>Embryophyta</taxon>
        <taxon>Tracheophyta</taxon>
        <taxon>Spermatophyta</taxon>
        <taxon>Magnoliopsida</taxon>
        <taxon>eudicotyledons</taxon>
        <taxon>Gunneridae</taxon>
        <taxon>Pentapetalae</taxon>
        <taxon>asterids</taxon>
        <taxon>lamiids</taxon>
        <taxon>Boraginales</taxon>
        <taxon>Boraginaceae</taxon>
        <taxon>Boraginoideae</taxon>
        <taxon>Lithospermeae</taxon>
        <taxon>Lithospermum</taxon>
    </lineage>
</organism>
<feature type="domain" description="J" evidence="2">
    <location>
        <begin position="90"/>
        <end position="153"/>
    </location>
</feature>
<dbReference type="PRINTS" id="PR00625">
    <property type="entry name" value="JDOMAIN"/>
</dbReference>
<dbReference type="Gene3D" id="1.10.287.110">
    <property type="entry name" value="DnaJ domain"/>
    <property type="match status" value="1"/>
</dbReference>
<protein>
    <submittedName>
        <fullName evidence="3">Chaperone</fullName>
    </submittedName>
</protein>
<dbReference type="PROSITE" id="PS50076">
    <property type="entry name" value="DNAJ_2"/>
    <property type="match status" value="1"/>
</dbReference>
<keyword evidence="1" id="KW-1133">Transmembrane helix</keyword>
<gene>
    <name evidence="3" type="ORF">LIER_39673</name>
</gene>
<dbReference type="PANTHER" id="PTHR45295">
    <property type="entry name" value="CHAPERONE PROTEIN DNAJ C76, CHLOROPLASTIC"/>
    <property type="match status" value="1"/>
</dbReference>
<evidence type="ECO:0000313" key="4">
    <source>
        <dbReference type="Proteomes" id="UP001454036"/>
    </source>
</evidence>
<proteinExistence type="predicted"/>
<evidence type="ECO:0000313" key="3">
    <source>
        <dbReference type="EMBL" id="GAA0163871.1"/>
    </source>
</evidence>
<comment type="caution">
    <text evidence="3">The sequence shown here is derived from an EMBL/GenBank/DDBJ whole genome shotgun (WGS) entry which is preliminary data.</text>
</comment>
<accession>A0AAV3QL22</accession>
<dbReference type="Pfam" id="PF00226">
    <property type="entry name" value="DnaJ"/>
    <property type="match status" value="1"/>
</dbReference>
<dbReference type="SUPFAM" id="SSF54862">
    <property type="entry name" value="4Fe-4S ferredoxins"/>
    <property type="match status" value="1"/>
</dbReference>
<dbReference type="CDD" id="cd06257">
    <property type="entry name" value="DnaJ"/>
    <property type="match status" value="1"/>
</dbReference>
<keyword evidence="1" id="KW-0472">Membrane</keyword>